<organism evidence="4 5">
    <name type="scientific">Plasmodiophora brassicae</name>
    <name type="common">Clubroot disease agent</name>
    <dbReference type="NCBI Taxonomy" id="37360"/>
    <lineage>
        <taxon>Eukaryota</taxon>
        <taxon>Sar</taxon>
        <taxon>Rhizaria</taxon>
        <taxon>Endomyxa</taxon>
        <taxon>Phytomyxea</taxon>
        <taxon>Plasmodiophorida</taxon>
        <taxon>Plasmodiophoridae</taxon>
        <taxon>Plasmodiophora</taxon>
    </lineage>
</organism>
<geneLocation type="mitochondrion" evidence="4"/>
<keyword evidence="1" id="KW-0808">Transferase</keyword>
<dbReference type="InterPro" id="IPR027484">
    <property type="entry name" value="PInositol-4-P-5-kinase_N"/>
</dbReference>
<sequence length="472" mass="52920">MGRRSRAVELVLGNVIEHAVSDPAGATVPSAPDKATAASGRDIIVHEARVPRSEHSSAMPTIDDSHPQFDTSRALMHGIAHSFISEPPVAEANAIDQELSFGSERASSVHESSISLGRMPSFNSFRPDADGRITLDHFRQAVTQRHEVRYRSSNLQSRPDDVDDKTSPAPAKPVKSIRFGFKTYAGEVFAALRATLGIATSSYVRSLAGGEAFHDFVSNSQSGAFFFFTTDGKYIIKTMTHNESLWFRDFLPDYFQHLRDNPRSLLVRVVGLYRLKFNGGRHNLHFYVMQNVFDKDASIPIHARYDLKGSTLGRAAKSGETVLKDLDFEQQHVVLRLGGNRSAFLAQLQVDANFLSHVSQMDYSLLLGVYHRDLDETNPSDEELLARLHYTAEEAASPPEFDFRGIISRDAAGRITEVYFVGIIDYLQKYNWKKKTEHFFKGLRFDRNSISAVSPPDYAKRFMSFIAKHVVE</sequence>
<dbReference type="SMART" id="SM00330">
    <property type="entry name" value="PIPKc"/>
    <property type="match status" value="1"/>
</dbReference>
<dbReference type="Gene3D" id="3.30.800.10">
    <property type="entry name" value="Phosphatidylinositol Phosphate Kinase II Beta"/>
    <property type="match status" value="1"/>
</dbReference>
<dbReference type="Pfam" id="PF01504">
    <property type="entry name" value="PIP5K"/>
    <property type="match status" value="1"/>
</dbReference>
<dbReference type="Proteomes" id="UP000290189">
    <property type="component" value="Unassembled WGS sequence"/>
</dbReference>
<dbReference type="PROSITE" id="PS51455">
    <property type="entry name" value="PIPK"/>
    <property type="match status" value="1"/>
</dbReference>
<feature type="domain" description="PIPK" evidence="3">
    <location>
        <begin position="121"/>
        <end position="470"/>
    </location>
</feature>
<keyword evidence="4" id="KW-0496">Mitochondrion</keyword>
<dbReference type="GO" id="GO:0005524">
    <property type="term" value="F:ATP binding"/>
    <property type="evidence" value="ECO:0007669"/>
    <property type="project" value="UniProtKB-UniRule"/>
</dbReference>
<keyword evidence="1" id="KW-0418">Kinase</keyword>
<evidence type="ECO:0000259" key="3">
    <source>
        <dbReference type="PROSITE" id="PS51455"/>
    </source>
</evidence>
<dbReference type="InterPro" id="IPR023610">
    <property type="entry name" value="PInositol-4/5-P-5/4-kinase"/>
</dbReference>
<name>A0A3P3Y6M0_PLABS</name>
<dbReference type="InterPro" id="IPR002498">
    <property type="entry name" value="PInositol-4-P-4/5-kinase_core"/>
</dbReference>
<dbReference type="GO" id="GO:0046854">
    <property type="term" value="P:phosphatidylinositol phosphate biosynthetic process"/>
    <property type="evidence" value="ECO:0007669"/>
    <property type="project" value="TreeGrafter"/>
</dbReference>
<keyword evidence="1" id="KW-0067">ATP-binding</keyword>
<evidence type="ECO:0000256" key="1">
    <source>
        <dbReference type="PROSITE-ProRule" id="PRU00781"/>
    </source>
</evidence>
<dbReference type="Gene3D" id="3.30.810.10">
    <property type="entry name" value="2-Layer Sandwich"/>
    <property type="match status" value="1"/>
</dbReference>
<dbReference type="EMBL" id="OVEO01000004">
    <property type="protein sequence ID" value="SPQ95764.1"/>
    <property type="molecule type" value="Genomic_DNA"/>
</dbReference>
<dbReference type="CDD" id="cd00139">
    <property type="entry name" value="PIPKc"/>
    <property type="match status" value="1"/>
</dbReference>
<dbReference type="GO" id="GO:0016308">
    <property type="term" value="F:1-phosphatidylinositol-4-phosphate 5-kinase activity"/>
    <property type="evidence" value="ECO:0007669"/>
    <property type="project" value="TreeGrafter"/>
</dbReference>
<evidence type="ECO:0000313" key="4">
    <source>
        <dbReference type="EMBL" id="SPQ95764.1"/>
    </source>
</evidence>
<keyword evidence="1" id="KW-0547">Nucleotide-binding</keyword>
<dbReference type="PANTHER" id="PTHR23086:SF8">
    <property type="entry name" value="PHOSPHATIDYLINOSITOL 5-PHOSPHATE 4-KINASE, ISOFORM A"/>
    <property type="match status" value="1"/>
</dbReference>
<evidence type="ECO:0000313" key="5">
    <source>
        <dbReference type="Proteomes" id="UP000290189"/>
    </source>
</evidence>
<dbReference type="AlphaFoldDB" id="A0A3P3Y6M0"/>
<accession>A0A3P3Y6M0</accession>
<dbReference type="GO" id="GO:0005886">
    <property type="term" value="C:plasma membrane"/>
    <property type="evidence" value="ECO:0007669"/>
    <property type="project" value="TreeGrafter"/>
</dbReference>
<dbReference type="InterPro" id="IPR027483">
    <property type="entry name" value="PInositol-4-P-4/5-kinase_C_sf"/>
</dbReference>
<evidence type="ECO:0000256" key="2">
    <source>
        <dbReference type="SAM" id="MobiDB-lite"/>
    </source>
</evidence>
<reference evidence="4 5" key="1">
    <citation type="submission" date="2018-03" db="EMBL/GenBank/DDBJ databases">
        <authorList>
            <person name="Fogelqvist J."/>
        </authorList>
    </citation>
    <scope>NUCLEOTIDE SEQUENCE [LARGE SCALE GENOMIC DNA]</scope>
</reference>
<dbReference type="SUPFAM" id="SSF56104">
    <property type="entry name" value="SAICAR synthase-like"/>
    <property type="match status" value="1"/>
</dbReference>
<proteinExistence type="predicted"/>
<protein>
    <recommendedName>
        <fullName evidence="3">PIPK domain-containing protein</fullName>
    </recommendedName>
</protein>
<feature type="region of interest" description="Disordered" evidence="2">
    <location>
        <begin position="150"/>
        <end position="170"/>
    </location>
</feature>
<dbReference type="PANTHER" id="PTHR23086">
    <property type="entry name" value="PHOSPHATIDYLINOSITOL-4-PHOSPHATE 5-KINASE"/>
    <property type="match status" value="1"/>
</dbReference>
<gene>
    <name evidence="4" type="ORF">PLBR_LOCUS2979</name>
</gene>